<feature type="coiled-coil region" evidence="1">
    <location>
        <begin position="187"/>
        <end position="214"/>
    </location>
</feature>
<proteinExistence type="predicted"/>
<reference evidence="3 4" key="1">
    <citation type="submission" date="2013-12" db="EMBL/GenBank/DDBJ databases">
        <title>Annotation of the Bibersteinia trehalosi USDA-ARS-USMARC-190 complete genome.</title>
        <authorList>
            <person name="Harhay G.P."/>
            <person name="McVey S."/>
            <person name="Clawson M.L."/>
            <person name="Bono J."/>
            <person name="Heaton M.P."/>
            <person name="Chitko-Mckown C.G."/>
            <person name="Harhay D.M."/>
            <person name="Smith T.P.L."/>
        </authorList>
    </citation>
    <scope>NUCLEOTIDE SEQUENCE [LARGE SCALE GENOMIC DNA]</scope>
    <source>
        <strain evidence="3 4">USDA-ARS-USMARC-190</strain>
    </source>
</reference>
<feature type="compositionally biased region" description="Polar residues" evidence="2">
    <location>
        <begin position="52"/>
        <end position="81"/>
    </location>
</feature>
<evidence type="ECO:0000256" key="2">
    <source>
        <dbReference type="SAM" id="MobiDB-lite"/>
    </source>
</evidence>
<sequence length="343" mass="39107">MAYNEQVLAYQTLKSTQSQTQEKSDERAKQLLGSRVVEQVSESERENGNGREISSGSRQTSNEQRTGYSGNSSQEYRQISKSGERLTNKTSENALIEPTRPIKNKNGSKVAPTPTNTPKTQNNANSNLLSSEQYRQTMEFLREFNDRLEQIAQNILENQLKALRTKAKPILATFEKLRDNEPLFFGKDKWRQDKQQALNAYNAVKEQHDKMKANGITDEHRKQANEQLAKDDPSYHERGKQAFLSIKLNELAELDNLAKQHGADKHARAGQTYRGKIIQSDDKMSLQETTDGIVFHRIGELEVGKGYTLSLSADKKSYSIQQDYEIRTRTPQQEHDQDKGKGR</sequence>
<feature type="compositionally biased region" description="Basic and acidic residues" evidence="2">
    <location>
        <begin position="324"/>
        <end position="343"/>
    </location>
</feature>
<feature type="compositionally biased region" description="Low complexity" evidence="2">
    <location>
        <begin position="112"/>
        <end position="125"/>
    </location>
</feature>
<feature type="region of interest" description="Disordered" evidence="2">
    <location>
        <begin position="14"/>
        <end position="128"/>
    </location>
</feature>
<dbReference type="AlphaFoldDB" id="W0R2Z7"/>
<organism evidence="3 4">
    <name type="scientific">Bibersteinia trehalosi USDA-ARS-USMARC-190</name>
    <dbReference type="NCBI Taxonomy" id="1263832"/>
    <lineage>
        <taxon>Bacteria</taxon>
        <taxon>Pseudomonadati</taxon>
        <taxon>Pseudomonadota</taxon>
        <taxon>Gammaproteobacteria</taxon>
        <taxon>Pasteurellales</taxon>
        <taxon>Pasteurellaceae</taxon>
        <taxon>Bibersteinia</taxon>
    </lineage>
</organism>
<dbReference type="HOGENOM" id="CLU_808133_0_0_6"/>
<dbReference type="EMBL" id="CP006956">
    <property type="protein sequence ID" value="AHG85549.1"/>
    <property type="molecule type" value="Genomic_DNA"/>
</dbReference>
<evidence type="ECO:0000256" key="1">
    <source>
        <dbReference type="SAM" id="Coils"/>
    </source>
</evidence>
<accession>W0R2Z7</accession>
<evidence type="ECO:0000313" key="3">
    <source>
        <dbReference type="EMBL" id="AHG85549.1"/>
    </source>
</evidence>
<dbReference type="Proteomes" id="UP000019086">
    <property type="component" value="Chromosome"/>
</dbReference>
<dbReference type="KEGG" id="btra:F544_3150"/>
<feature type="region of interest" description="Disordered" evidence="2">
    <location>
        <begin position="322"/>
        <end position="343"/>
    </location>
</feature>
<evidence type="ECO:0000313" key="4">
    <source>
        <dbReference type="Proteomes" id="UP000019086"/>
    </source>
</evidence>
<name>W0R2Z7_BIBTR</name>
<protein>
    <submittedName>
        <fullName evidence="3">MobA</fullName>
    </submittedName>
</protein>
<gene>
    <name evidence="3" type="ORF">F544_3150</name>
</gene>
<dbReference type="PATRIC" id="fig|1263832.3.peg.316"/>
<keyword evidence="1" id="KW-0175">Coiled coil</keyword>